<evidence type="ECO:0000256" key="2">
    <source>
        <dbReference type="ARBA" id="ARBA00010100"/>
    </source>
</evidence>
<keyword evidence="6 8" id="KW-1133">Transmembrane helix</keyword>
<comment type="subcellular location">
    <subcellularLocation>
        <location evidence="8">Cell inner membrane</location>
        <topology evidence="8">Multi-pass membrane protein</topology>
    </subcellularLocation>
    <subcellularLocation>
        <location evidence="1">Cell membrane</location>
        <topology evidence="1">Multi-pass membrane protein</topology>
    </subcellularLocation>
</comment>
<evidence type="ECO:0000256" key="6">
    <source>
        <dbReference type="ARBA" id="ARBA00022989"/>
    </source>
</evidence>
<feature type="transmembrane region" description="Helical" evidence="8">
    <location>
        <begin position="431"/>
        <end position="456"/>
    </location>
</feature>
<feature type="transmembrane region" description="Helical" evidence="8">
    <location>
        <begin position="70"/>
        <end position="91"/>
    </location>
</feature>
<feature type="transmembrane region" description="Helical" evidence="8">
    <location>
        <begin position="154"/>
        <end position="179"/>
    </location>
</feature>
<name>A0A1G6H1D2_9GAMM</name>
<keyword evidence="10" id="KW-1185">Reference proteome</keyword>
<keyword evidence="8" id="KW-0997">Cell inner membrane</keyword>
<dbReference type="AlphaFoldDB" id="A0A1G6H1D2"/>
<keyword evidence="7 8" id="KW-0472">Membrane</keyword>
<feature type="transmembrane region" description="Helical" evidence="8">
    <location>
        <begin position="12"/>
        <end position="35"/>
    </location>
</feature>
<sequence length="551" mass="59742">MLQWQQMYDPMGNIWISSLIALIPIIFFFLALAVFRLKGSVAGTITVVLALLVSLFAYKMPTMMAFASMVYGFFYGLWPIAWIILGAVFLYKVSVKTGQFDIIRASILSITEDQRLQMLLVGFAFGTFLEGAAGFGAPVAITAALLVGLGFKPLYAAGLCLIVNTAPVAFGAMGVPIIVAGQVSGVDTMEISQMVGRQLPFMVPIVLFWIMAIMDGWRGVKETWPAVVVGSLSFSLAQFLTSNFVGPELPDITAAIASLVALTVFFKYWKPKHIFRFENQEMDAEVEAQAQKSYSLGQIAKAWSPFAILTVMVTIWSVKPFKALFAKDGALHDMVLSIEVPYLHQLVQKMPPVVPSITDYDAVYKFDWFSATGTAIIIAAIITIIFLKMKPKDAVATFGETLNELKVPIYSIGMVLSFAFIANYSGMSSTLALALAHTGSAFTFFSPFLGWLGVFLTGSDTSANALFSALQATTAQQIGVPEVLLVAANTSGGVTGKMISPQSIAIACAAVGLVGKESDLFRFTVKHSITFTIIMGIMITLQAYVFPWMIP</sequence>
<comment type="similarity">
    <text evidence="2 8">Belongs to the lactate permease family.</text>
</comment>
<dbReference type="GO" id="GO:0015129">
    <property type="term" value="F:lactate transmembrane transporter activity"/>
    <property type="evidence" value="ECO:0007669"/>
    <property type="project" value="UniProtKB-UniRule"/>
</dbReference>
<dbReference type="Pfam" id="PF02652">
    <property type="entry name" value="Lactate_perm"/>
    <property type="match status" value="1"/>
</dbReference>
<evidence type="ECO:0000256" key="1">
    <source>
        <dbReference type="ARBA" id="ARBA00004651"/>
    </source>
</evidence>
<dbReference type="EMBL" id="FMYK01000001">
    <property type="protein sequence ID" value="SDB87725.1"/>
    <property type="molecule type" value="Genomic_DNA"/>
</dbReference>
<keyword evidence="5 8" id="KW-0812">Transmembrane</keyword>
<dbReference type="NCBIfam" id="TIGR00795">
    <property type="entry name" value="lctP"/>
    <property type="match status" value="1"/>
</dbReference>
<dbReference type="GO" id="GO:0015295">
    <property type="term" value="F:solute:proton symporter activity"/>
    <property type="evidence" value="ECO:0007669"/>
    <property type="project" value="TreeGrafter"/>
</dbReference>
<comment type="function">
    <text evidence="8">Uptake of L-lactate across the membrane. Can also transport D-lactate and glycolate.</text>
</comment>
<protein>
    <recommendedName>
        <fullName evidence="8">L-lactate permease</fullName>
    </recommendedName>
</protein>
<feature type="transmembrane region" description="Helical" evidence="8">
    <location>
        <begin position="368"/>
        <end position="387"/>
    </location>
</feature>
<accession>A0A1G6H1D2</accession>
<dbReference type="OrthoDB" id="9761056at2"/>
<evidence type="ECO:0000256" key="5">
    <source>
        <dbReference type="ARBA" id="ARBA00022692"/>
    </source>
</evidence>
<proteinExistence type="inferred from homology"/>
<feature type="transmembrane region" description="Helical" evidence="8">
    <location>
        <begin position="199"/>
        <end position="217"/>
    </location>
</feature>
<keyword evidence="4" id="KW-1003">Cell membrane</keyword>
<dbReference type="Proteomes" id="UP000242317">
    <property type="component" value="Unassembled WGS sequence"/>
</dbReference>
<evidence type="ECO:0000256" key="4">
    <source>
        <dbReference type="ARBA" id="ARBA00022475"/>
    </source>
</evidence>
<dbReference type="GO" id="GO:0005886">
    <property type="term" value="C:plasma membrane"/>
    <property type="evidence" value="ECO:0007669"/>
    <property type="project" value="UniProtKB-SubCell"/>
</dbReference>
<reference evidence="10" key="1">
    <citation type="submission" date="2016-09" db="EMBL/GenBank/DDBJ databases">
        <authorList>
            <person name="Varghese N."/>
            <person name="Submissions S."/>
        </authorList>
    </citation>
    <scope>NUCLEOTIDE SEQUENCE [LARGE SCALE GENOMIC DNA]</scope>
    <source>
        <strain evidence="10">ANC 3699</strain>
    </source>
</reference>
<feature type="transmembrane region" description="Helical" evidence="8">
    <location>
        <begin position="41"/>
        <end position="58"/>
    </location>
</feature>
<keyword evidence="3 8" id="KW-0813">Transport</keyword>
<gene>
    <name evidence="9" type="ORF">SAMN05421749_101625</name>
</gene>
<dbReference type="PANTHER" id="PTHR30003">
    <property type="entry name" value="L-LACTATE PERMEASE"/>
    <property type="match status" value="1"/>
</dbReference>
<evidence type="ECO:0000256" key="8">
    <source>
        <dbReference type="RuleBase" id="RU365092"/>
    </source>
</evidence>
<evidence type="ECO:0000256" key="7">
    <source>
        <dbReference type="ARBA" id="ARBA00023136"/>
    </source>
</evidence>
<dbReference type="PANTHER" id="PTHR30003:SF0">
    <property type="entry name" value="GLYCOLATE PERMEASE GLCA-RELATED"/>
    <property type="match status" value="1"/>
</dbReference>
<feature type="transmembrane region" description="Helical" evidence="8">
    <location>
        <begin position="252"/>
        <end position="269"/>
    </location>
</feature>
<evidence type="ECO:0000313" key="9">
    <source>
        <dbReference type="EMBL" id="SDB87725.1"/>
    </source>
</evidence>
<evidence type="ECO:0000313" key="10">
    <source>
        <dbReference type="Proteomes" id="UP000242317"/>
    </source>
</evidence>
<evidence type="ECO:0000256" key="3">
    <source>
        <dbReference type="ARBA" id="ARBA00022448"/>
    </source>
</evidence>
<dbReference type="NCBIfam" id="NF007740">
    <property type="entry name" value="PRK10420.1"/>
    <property type="match status" value="1"/>
</dbReference>
<feature type="transmembrane region" description="Helical" evidence="8">
    <location>
        <begin position="407"/>
        <end position="425"/>
    </location>
</feature>
<feature type="transmembrane region" description="Helical" evidence="8">
    <location>
        <begin position="118"/>
        <end position="147"/>
    </location>
</feature>
<feature type="transmembrane region" description="Helical" evidence="8">
    <location>
        <begin position="529"/>
        <end position="550"/>
    </location>
</feature>
<feature type="transmembrane region" description="Helical" evidence="8">
    <location>
        <begin position="224"/>
        <end position="246"/>
    </location>
</feature>
<dbReference type="InterPro" id="IPR003804">
    <property type="entry name" value="Lactate_perm"/>
</dbReference>
<organism evidence="9 10">
    <name type="scientific">Acinetobacter marinus</name>
    <dbReference type="NCBI Taxonomy" id="281375"/>
    <lineage>
        <taxon>Bacteria</taxon>
        <taxon>Pseudomonadati</taxon>
        <taxon>Pseudomonadota</taxon>
        <taxon>Gammaproteobacteria</taxon>
        <taxon>Moraxellales</taxon>
        <taxon>Moraxellaceae</taxon>
        <taxon>Acinetobacter</taxon>
    </lineage>
</organism>